<dbReference type="EMBL" id="CP029159">
    <property type="protein sequence ID" value="QKM66098.1"/>
    <property type="molecule type" value="Genomic_DNA"/>
</dbReference>
<accession>A0A7G3U7Y9</accession>
<reference evidence="2 3" key="1">
    <citation type="journal article" date="2012" name="J. Bacteriol.">
        <title>Draft genome of Streptomyces tsukubaensis NRRL 18488, the producer of the clinically important immunosuppressant tacrolimus (FK506).</title>
        <authorList>
            <person name="Barreiro C."/>
            <person name="Prieto C."/>
            <person name="Sola-Landa A."/>
            <person name="Solera E."/>
            <person name="Martinez-Castro M."/>
            <person name="Perez-Redondo R."/>
            <person name="Garcia-Estrada C."/>
            <person name="Aparicio J.F."/>
            <person name="Fernandez-Martinez L.T."/>
            <person name="Santos-Aberturas J."/>
            <person name="Salehi-Najafabadi Z."/>
            <person name="Rodriguez-Garcia A."/>
            <person name="Tauch A."/>
            <person name="Martin J.F."/>
        </authorList>
    </citation>
    <scope>NUCLEOTIDE SEQUENCE [LARGE SCALE GENOMIC DNA]</scope>
    <source>
        <strain evidence="3">DSM 42081 / NBRC 108919 / NRRL 18488 / 9993</strain>
    </source>
</reference>
<organism evidence="2 3">
    <name type="scientific">Streptomyces tsukubensis (strain DSM 42081 / NBRC 108919 / NRRL 18488 / 9993)</name>
    <dbReference type="NCBI Taxonomy" id="1114943"/>
    <lineage>
        <taxon>Bacteria</taxon>
        <taxon>Bacillati</taxon>
        <taxon>Actinomycetota</taxon>
        <taxon>Actinomycetes</taxon>
        <taxon>Kitasatosporales</taxon>
        <taxon>Streptomycetaceae</taxon>
        <taxon>Streptomyces</taxon>
    </lineage>
</organism>
<dbReference type="Proteomes" id="UP000005940">
    <property type="component" value="Chromosome"/>
</dbReference>
<name>A0A7G3U7Y9_STRT9</name>
<keyword evidence="3" id="KW-1185">Reference proteome</keyword>
<proteinExistence type="predicted"/>
<protein>
    <submittedName>
        <fullName evidence="2">Uncharacterized protein</fullName>
    </submittedName>
</protein>
<gene>
    <name evidence="2" type="ORF">STSU_001915</name>
</gene>
<feature type="region of interest" description="Disordered" evidence="1">
    <location>
        <begin position="1"/>
        <end position="27"/>
    </location>
</feature>
<feature type="region of interest" description="Disordered" evidence="1">
    <location>
        <begin position="57"/>
        <end position="76"/>
    </location>
</feature>
<dbReference type="AlphaFoldDB" id="A0A7G3U7Y9"/>
<evidence type="ECO:0000256" key="1">
    <source>
        <dbReference type="SAM" id="MobiDB-lite"/>
    </source>
</evidence>
<sequence>MPRSRKESRASPLGSAGPPAVRGITQNGNGEAVSVNINNIVADDVQQITEQVNRTLNQYGPHHPQGGSSLTPGPGTVVQRSVLITMTTMAGAAVPSGADTACRRRLLGPPRPRTRTATPYDFDHWPR</sequence>
<evidence type="ECO:0000313" key="3">
    <source>
        <dbReference type="Proteomes" id="UP000005940"/>
    </source>
</evidence>
<feature type="region of interest" description="Disordered" evidence="1">
    <location>
        <begin position="94"/>
        <end position="127"/>
    </location>
</feature>
<evidence type="ECO:0000313" key="2">
    <source>
        <dbReference type="EMBL" id="QKM66098.1"/>
    </source>
</evidence>